<dbReference type="Pfam" id="PF02810">
    <property type="entry name" value="SEC-C"/>
    <property type="match status" value="1"/>
</dbReference>
<keyword evidence="3 15" id="KW-0813">Transport</keyword>
<keyword evidence="12 15" id="KW-1278">Translocase</keyword>
<evidence type="ECO:0000256" key="1">
    <source>
        <dbReference type="ARBA" id="ARBA00001947"/>
    </source>
</evidence>
<evidence type="ECO:0000259" key="19">
    <source>
        <dbReference type="PROSITE" id="PS51196"/>
    </source>
</evidence>
<evidence type="ECO:0000256" key="7">
    <source>
        <dbReference type="ARBA" id="ARBA00022723"/>
    </source>
</evidence>
<dbReference type="PANTHER" id="PTHR30612">
    <property type="entry name" value="SECA INNER MEMBRANE COMPONENT OF SEC PROTEIN SECRETION SYSTEM"/>
    <property type="match status" value="1"/>
</dbReference>
<keyword evidence="5 15" id="KW-0963">Cytoplasm</keyword>
<dbReference type="InterPro" id="IPR011130">
    <property type="entry name" value="SecA_preprotein_X-link_dom"/>
</dbReference>
<dbReference type="GO" id="GO:0008564">
    <property type="term" value="F:protein-exporting ATPase activity"/>
    <property type="evidence" value="ECO:0007669"/>
    <property type="project" value="UniProtKB-EC"/>
</dbReference>
<dbReference type="RefSeq" id="WP_181061946.1">
    <property type="nucleotide sequence ID" value="NZ_JACDTY010000032.1"/>
</dbReference>
<dbReference type="PROSITE" id="PS51196">
    <property type="entry name" value="SECA_MOTOR_DEAD"/>
    <property type="match status" value="1"/>
</dbReference>
<evidence type="ECO:0000256" key="16">
    <source>
        <dbReference type="RuleBase" id="RU003874"/>
    </source>
</evidence>
<keyword evidence="13 15" id="KW-0811">Translocation</keyword>
<dbReference type="SMART" id="SM00957">
    <property type="entry name" value="SecA_DEAD"/>
    <property type="match status" value="1"/>
</dbReference>
<evidence type="ECO:0000256" key="8">
    <source>
        <dbReference type="ARBA" id="ARBA00022741"/>
    </source>
</evidence>
<keyword evidence="8 15" id="KW-0547">Nucleotide-binding</keyword>
<protein>
    <recommendedName>
        <fullName evidence="15 16">Protein translocase subunit SecA</fullName>
        <ecNumber evidence="15">7.4.2.8</ecNumber>
    </recommendedName>
</protein>
<dbReference type="PROSITE" id="PS01312">
    <property type="entry name" value="SECA"/>
    <property type="match status" value="1"/>
</dbReference>
<evidence type="ECO:0000259" key="17">
    <source>
        <dbReference type="PROSITE" id="PS51192"/>
    </source>
</evidence>
<dbReference type="InterPro" id="IPR000185">
    <property type="entry name" value="SecA"/>
</dbReference>
<organism evidence="20 21">
    <name type="scientific">Mesorhizobium neociceri</name>
    <dbReference type="NCBI Taxonomy" id="1307853"/>
    <lineage>
        <taxon>Bacteria</taxon>
        <taxon>Pseudomonadati</taxon>
        <taxon>Pseudomonadota</taxon>
        <taxon>Alphaproteobacteria</taxon>
        <taxon>Hyphomicrobiales</taxon>
        <taxon>Phyllobacteriaceae</taxon>
        <taxon>Mesorhizobium</taxon>
    </lineage>
</organism>
<keyword evidence="7" id="KW-0479">Metal-binding</keyword>
<evidence type="ECO:0000256" key="11">
    <source>
        <dbReference type="ARBA" id="ARBA00022927"/>
    </source>
</evidence>
<dbReference type="PROSITE" id="PS51194">
    <property type="entry name" value="HELICASE_CTER"/>
    <property type="match status" value="1"/>
</dbReference>
<dbReference type="InterPro" id="IPR036670">
    <property type="entry name" value="SecA_X-link_sf"/>
</dbReference>
<dbReference type="InterPro" id="IPR011116">
    <property type="entry name" value="SecA_Wing/Scaffold"/>
</dbReference>
<feature type="domain" description="Helicase C-terminal" evidence="18">
    <location>
        <begin position="419"/>
        <end position="623"/>
    </location>
</feature>
<dbReference type="GO" id="GO:0046872">
    <property type="term" value="F:metal ion binding"/>
    <property type="evidence" value="ECO:0007669"/>
    <property type="project" value="UniProtKB-KW"/>
</dbReference>
<dbReference type="CDD" id="cd18803">
    <property type="entry name" value="SF2_C_secA"/>
    <property type="match status" value="1"/>
</dbReference>
<dbReference type="PRINTS" id="PR00906">
    <property type="entry name" value="SECA"/>
</dbReference>
<comment type="similarity">
    <text evidence="2 15 16">Belongs to the SecA family.</text>
</comment>
<dbReference type="GO" id="GO:0005829">
    <property type="term" value="C:cytosol"/>
    <property type="evidence" value="ECO:0007669"/>
    <property type="project" value="TreeGrafter"/>
</dbReference>
<feature type="binding site" evidence="15">
    <location>
        <position position="89"/>
    </location>
    <ligand>
        <name>ATP</name>
        <dbReference type="ChEBI" id="CHEBI:30616"/>
    </ligand>
</feature>
<comment type="subunit">
    <text evidence="15">Monomer and homodimer. Part of the essential Sec protein translocation apparatus which comprises SecA, SecYEG and auxiliary proteins SecDF-YajC and YidC.</text>
</comment>
<evidence type="ECO:0000259" key="18">
    <source>
        <dbReference type="PROSITE" id="PS51194"/>
    </source>
</evidence>
<evidence type="ECO:0000256" key="6">
    <source>
        <dbReference type="ARBA" id="ARBA00022519"/>
    </source>
</evidence>
<comment type="subcellular location">
    <subcellularLocation>
        <location evidence="15">Cell membrane</location>
        <topology evidence="15">Peripheral membrane protein</topology>
        <orientation evidence="15">Cytoplasmic side</orientation>
    </subcellularLocation>
    <subcellularLocation>
        <location evidence="15">Cytoplasm</location>
    </subcellularLocation>
    <text evidence="15">Distribution is 50-50.</text>
</comment>
<sequence length="910" mass="101918">MVSLGGLARKVFGSSNDRRVKSTRPRVEAINAMENEMRALSDADLQARTEKFRQDIANGATLDDLLVPAFATAREAARRVLGMRPFDVQLIGGMVLHNGGIAEMRTGEGKTLVATLPVYLNALAGKGVHVVTVNDYLATRDSEWMGRVYKFLGLSVGVIVHGLSDEERRVAYASDVTYATNNELGFDYLRDNMKYERAQMVQRGHNYAIVDEVDSILVDEARTPLIISGPLEDRSEMYNTIDAFMLQLGPADYEIDEKQKTSIFTEEGTEKLENLLRAAGLLKGESLYDVENVAIVHHVNNALKAHRLFQKDKDYIVRNDEIVIIDEFTGRMMPGRRYSEGLHQALEAKEHVAIQPENQTLASVTFQNYFRLYKKLSGMTGTALTEAEEFGNIYGLEVTEIPTNLPVIRKDEDDEVYRTVEEKYKAIVKEIKEARAKGQPTLVGTTSIEKSEQLAERLRKEGFKDFEVLNARHHEREAAIVAQAGKPGAITIATNMAGRGTDIKLGGNAEMRIEDELGDMPAGPEREAREKEINADVERLKEKALAAGGLYVLATERHESRRIDNQLRGRSGRQGDPGRSKFFLSLQDDLMRIFGSERMDGMLQKLGLKEDEAIIHPWINKALEKAQKKVEARNFDIRKNLLKYDDVSNDQRKVVFEQRIELMDGEGLSETIAEMREGVIEEIVAKNIPENAYAEQWNVAGLKAEVAEFLNLDLPVEDWVKEEGIAEDDIRERLTAAADAAAKERAERFGPDVMSYVERSVVLQTLDHLWREHIVNLDHLRSVVGFRGYAQRDPLQEYKGEAFELFQALLGNLRQAVTAQLMRVELVRQAAEAPPPEAPDMFGSHIDGTTGEDDFQGGETALLVRQESNAIVAPEDRDPNNQATWGKVGRNEACPCGSGKKYKHCHGAFA</sequence>
<dbReference type="NCBIfam" id="NF009538">
    <property type="entry name" value="PRK12904.1"/>
    <property type="match status" value="1"/>
</dbReference>
<dbReference type="Pfam" id="PF21090">
    <property type="entry name" value="P-loop_SecA"/>
    <property type="match status" value="1"/>
</dbReference>
<comment type="function">
    <text evidence="15">Part of the Sec protein translocase complex. Interacts with the SecYEG preprotein conducting channel. Has a central role in coupling the hydrolysis of ATP to the transfer of proteins into and across the cell membrane, serving both as a receptor for the preprotein-SecB complex and as an ATP-driven molecular motor driving the stepwise translocation of polypeptide chains across the membrane.</text>
</comment>
<evidence type="ECO:0000256" key="4">
    <source>
        <dbReference type="ARBA" id="ARBA00022475"/>
    </source>
</evidence>
<dbReference type="Pfam" id="PF07516">
    <property type="entry name" value="SecA_SW"/>
    <property type="match status" value="1"/>
</dbReference>
<dbReference type="InterPro" id="IPR014001">
    <property type="entry name" value="Helicase_ATP-bd"/>
</dbReference>
<evidence type="ECO:0000256" key="5">
    <source>
        <dbReference type="ARBA" id="ARBA00022490"/>
    </source>
</evidence>
<dbReference type="SUPFAM" id="SSF81886">
    <property type="entry name" value="Helical scaffold and wing domains of SecA"/>
    <property type="match status" value="1"/>
</dbReference>
<dbReference type="EMBL" id="JACDTY010000032">
    <property type="protein sequence ID" value="MBA1145039.1"/>
    <property type="molecule type" value="Genomic_DNA"/>
</dbReference>
<dbReference type="CDD" id="cd17928">
    <property type="entry name" value="DEXDc_SecA"/>
    <property type="match status" value="1"/>
</dbReference>
<proteinExistence type="inferred from homology"/>
<dbReference type="InterPro" id="IPR044722">
    <property type="entry name" value="SecA_SF2_C"/>
</dbReference>
<evidence type="ECO:0000256" key="3">
    <source>
        <dbReference type="ARBA" id="ARBA00022448"/>
    </source>
</evidence>
<dbReference type="GO" id="GO:0065002">
    <property type="term" value="P:intracellular protein transmembrane transport"/>
    <property type="evidence" value="ECO:0007669"/>
    <property type="project" value="UniProtKB-UniRule"/>
</dbReference>
<dbReference type="InterPro" id="IPR036266">
    <property type="entry name" value="SecA_Wing/Scaffold_sf"/>
</dbReference>
<accession>A0A838BFY7</accession>
<comment type="catalytic activity">
    <reaction evidence="15">
        <text>ATP + H2O + cellular proteinSide 1 = ADP + phosphate + cellular proteinSide 2.</text>
        <dbReference type="EC" id="7.4.2.8"/>
    </reaction>
</comment>
<name>A0A838BFY7_9HYPH</name>
<feature type="domain" description="Helicase ATP-binding" evidence="17">
    <location>
        <begin position="91"/>
        <end position="249"/>
    </location>
</feature>
<keyword evidence="21" id="KW-1185">Reference proteome</keyword>
<comment type="caution">
    <text evidence="20">The sequence shown here is derived from an EMBL/GenBank/DDBJ whole genome shotgun (WGS) entry which is preliminary data.</text>
</comment>
<dbReference type="FunFam" id="3.40.50.300:FF:001790">
    <property type="entry name" value="Protein translocase subunit SecA"/>
    <property type="match status" value="1"/>
</dbReference>
<dbReference type="Gene3D" id="3.40.50.300">
    <property type="entry name" value="P-loop containing nucleotide triphosphate hydrolases"/>
    <property type="match status" value="2"/>
</dbReference>
<evidence type="ECO:0000256" key="15">
    <source>
        <dbReference type="HAMAP-Rule" id="MF_01382"/>
    </source>
</evidence>
<dbReference type="InterPro" id="IPR001650">
    <property type="entry name" value="Helicase_C-like"/>
</dbReference>
<comment type="cofactor">
    <cofactor evidence="1">
        <name>Zn(2+)</name>
        <dbReference type="ChEBI" id="CHEBI:29105"/>
    </cofactor>
</comment>
<keyword evidence="10 15" id="KW-0067">ATP-binding</keyword>
<dbReference type="Pfam" id="PF01043">
    <property type="entry name" value="SecA_PP_bind"/>
    <property type="match status" value="1"/>
</dbReference>
<dbReference type="Pfam" id="PF07517">
    <property type="entry name" value="SecA_DEAD"/>
    <property type="match status" value="1"/>
</dbReference>
<dbReference type="FunFam" id="3.40.50.300:FF:000334">
    <property type="entry name" value="Protein translocase subunit SecA"/>
    <property type="match status" value="1"/>
</dbReference>
<dbReference type="GO" id="GO:0006605">
    <property type="term" value="P:protein targeting"/>
    <property type="evidence" value="ECO:0007669"/>
    <property type="project" value="UniProtKB-UniRule"/>
</dbReference>
<dbReference type="Gene3D" id="1.10.3060.10">
    <property type="entry name" value="Helical scaffold and wing domains of SecA"/>
    <property type="match status" value="1"/>
</dbReference>
<dbReference type="InterPro" id="IPR011115">
    <property type="entry name" value="SecA_DEAD"/>
</dbReference>
<dbReference type="NCBIfam" id="TIGR00963">
    <property type="entry name" value="secA"/>
    <property type="match status" value="1"/>
</dbReference>
<dbReference type="PANTHER" id="PTHR30612:SF0">
    <property type="entry name" value="CHLOROPLAST PROTEIN-TRANSPORTING ATPASE"/>
    <property type="match status" value="1"/>
</dbReference>
<keyword evidence="4 15" id="KW-1003">Cell membrane</keyword>
<dbReference type="FunFam" id="1.10.3060.10:FF:000003">
    <property type="entry name" value="Protein translocase subunit SecA"/>
    <property type="match status" value="1"/>
</dbReference>
<dbReference type="EC" id="7.4.2.8" evidence="15"/>
<feature type="domain" description="SecA family profile" evidence="19">
    <location>
        <begin position="5"/>
        <end position="615"/>
    </location>
</feature>
<dbReference type="Proteomes" id="UP000558284">
    <property type="component" value="Unassembled WGS sequence"/>
</dbReference>
<keyword evidence="9" id="KW-0862">Zinc</keyword>
<keyword evidence="11 15" id="KW-0653">Protein transport</keyword>
<feature type="binding site" evidence="15">
    <location>
        <begin position="107"/>
        <end position="111"/>
    </location>
    <ligand>
        <name>ATP</name>
        <dbReference type="ChEBI" id="CHEBI:30616"/>
    </ligand>
</feature>
<evidence type="ECO:0000256" key="13">
    <source>
        <dbReference type="ARBA" id="ARBA00023010"/>
    </source>
</evidence>
<evidence type="ECO:0000256" key="9">
    <source>
        <dbReference type="ARBA" id="ARBA00022833"/>
    </source>
</evidence>
<evidence type="ECO:0000256" key="2">
    <source>
        <dbReference type="ARBA" id="ARBA00007650"/>
    </source>
</evidence>
<dbReference type="PROSITE" id="PS51192">
    <property type="entry name" value="HELICASE_ATP_BIND_1"/>
    <property type="match status" value="1"/>
</dbReference>
<dbReference type="AlphaFoldDB" id="A0A838BFY7"/>
<feature type="binding site" evidence="15">
    <location>
        <position position="502"/>
    </location>
    <ligand>
        <name>ATP</name>
        <dbReference type="ChEBI" id="CHEBI:30616"/>
    </ligand>
</feature>
<keyword evidence="14 15" id="KW-0472">Membrane</keyword>
<dbReference type="FunFam" id="3.90.1440.10:FF:000001">
    <property type="entry name" value="Preprotein translocase subunit SecA"/>
    <property type="match status" value="1"/>
</dbReference>
<dbReference type="GO" id="GO:0043952">
    <property type="term" value="P:protein transport by the Sec complex"/>
    <property type="evidence" value="ECO:0007669"/>
    <property type="project" value="TreeGrafter"/>
</dbReference>
<evidence type="ECO:0000313" key="21">
    <source>
        <dbReference type="Proteomes" id="UP000558284"/>
    </source>
</evidence>
<keyword evidence="6" id="KW-0997">Cell inner membrane</keyword>
<dbReference type="SUPFAM" id="SSF52540">
    <property type="entry name" value="P-loop containing nucleoside triphosphate hydrolases"/>
    <property type="match status" value="2"/>
</dbReference>
<dbReference type="GO" id="GO:0005524">
    <property type="term" value="F:ATP binding"/>
    <property type="evidence" value="ECO:0007669"/>
    <property type="project" value="UniProtKB-UniRule"/>
</dbReference>
<reference evidence="20 21" key="1">
    <citation type="submission" date="2020-07" db="EMBL/GenBank/DDBJ databases">
        <title>Definition of the novel symbiovar canariense within Mesorhizobium novociceri, a new species of genus Mesorhizobium nodulating Cicer canariense in the Caldera de Taburiente National Park (La Palma, Canary Islands).</title>
        <authorList>
            <person name="Leon-Barrios M."/>
            <person name="Perez-Yepez J."/>
            <person name="Flores-Felix J.D."/>
            <person name="Ramirez-Baena M.H."/>
            <person name="Pulido-Suarez L."/>
            <person name="Igual J.M."/>
            <person name="Velazquez E."/>
            <person name="Peix A."/>
        </authorList>
    </citation>
    <scope>NUCLEOTIDE SEQUENCE [LARGE SCALE GENOMIC DNA]</scope>
    <source>
        <strain evidence="20 21">CCANP35</strain>
    </source>
</reference>
<evidence type="ECO:0000256" key="10">
    <source>
        <dbReference type="ARBA" id="ARBA00022840"/>
    </source>
</evidence>
<dbReference type="Gene3D" id="3.10.450.50">
    <property type="match status" value="1"/>
</dbReference>
<dbReference type="SUPFAM" id="SSF81767">
    <property type="entry name" value="Pre-protein crosslinking domain of SecA"/>
    <property type="match status" value="1"/>
</dbReference>
<evidence type="ECO:0000256" key="14">
    <source>
        <dbReference type="ARBA" id="ARBA00023136"/>
    </source>
</evidence>
<dbReference type="InterPro" id="IPR020937">
    <property type="entry name" value="SecA_CS"/>
</dbReference>
<dbReference type="HAMAP" id="MF_01382">
    <property type="entry name" value="SecA"/>
    <property type="match status" value="1"/>
</dbReference>
<dbReference type="SMART" id="SM00958">
    <property type="entry name" value="SecA_PP_bind"/>
    <property type="match status" value="1"/>
</dbReference>
<dbReference type="InterPro" id="IPR027417">
    <property type="entry name" value="P-loop_NTPase"/>
</dbReference>
<evidence type="ECO:0000256" key="12">
    <source>
        <dbReference type="ARBA" id="ARBA00022967"/>
    </source>
</evidence>
<dbReference type="Gene3D" id="3.90.1440.10">
    <property type="entry name" value="SecA, preprotein cross-linking domain"/>
    <property type="match status" value="1"/>
</dbReference>
<dbReference type="InterPro" id="IPR014018">
    <property type="entry name" value="SecA_motor_DEAD"/>
</dbReference>
<dbReference type="GO" id="GO:0031522">
    <property type="term" value="C:cell envelope Sec protein transport complex"/>
    <property type="evidence" value="ECO:0007669"/>
    <property type="project" value="TreeGrafter"/>
</dbReference>
<dbReference type="GO" id="GO:0005886">
    <property type="term" value="C:plasma membrane"/>
    <property type="evidence" value="ECO:0007669"/>
    <property type="project" value="UniProtKB-SubCell"/>
</dbReference>
<gene>
    <name evidence="15 20" type="primary">secA</name>
    <name evidence="20" type="ORF">H0241_33130</name>
</gene>
<dbReference type="GO" id="GO:0017038">
    <property type="term" value="P:protein import"/>
    <property type="evidence" value="ECO:0007669"/>
    <property type="project" value="InterPro"/>
</dbReference>
<evidence type="ECO:0000313" key="20">
    <source>
        <dbReference type="EMBL" id="MBA1145039.1"/>
    </source>
</evidence>
<dbReference type="InterPro" id="IPR004027">
    <property type="entry name" value="SEC_C_motif"/>
</dbReference>